<dbReference type="Proteomes" id="UP001595075">
    <property type="component" value="Unassembled WGS sequence"/>
</dbReference>
<organism evidence="1 2">
    <name type="scientific">Oculimacula yallundae</name>
    <dbReference type="NCBI Taxonomy" id="86028"/>
    <lineage>
        <taxon>Eukaryota</taxon>
        <taxon>Fungi</taxon>
        <taxon>Dikarya</taxon>
        <taxon>Ascomycota</taxon>
        <taxon>Pezizomycotina</taxon>
        <taxon>Leotiomycetes</taxon>
        <taxon>Helotiales</taxon>
        <taxon>Ploettnerulaceae</taxon>
        <taxon>Oculimacula</taxon>
    </lineage>
</organism>
<name>A0ABR4CH70_9HELO</name>
<proteinExistence type="predicted"/>
<reference evidence="1 2" key="1">
    <citation type="journal article" date="2024" name="Commun. Biol.">
        <title>Comparative genomic analysis of thermophilic fungi reveals convergent evolutionary adaptations and gene losses.</title>
        <authorList>
            <person name="Steindorff A.S."/>
            <person name="Aguilar-Pontes M.V."/>
            <person name="Robinson A.J."/>
            <person name="Andreopoulos B."/>
            <person name="LaButti K."/>
            <person name="Kuo A."/>
            <person name="Mondo S."/>
            <person name="Riley R."/>
            <person name="Otillar R."/>
            <person name="Haridas S."/>
            <person name="Lipzen A."/>
            <person name="Grimwood J."/>
            <person name="Schmutz J."/>
            <person name="Clum A."/>
            <person name="Reid I.D."/>
            <person name="Moisan M.C."/>
            <person name="Butler G."/>
            <person name="Nguyen T.T.M."/>
            <person name="Dewar K."/>
            <person name="Conant G."/>
            <person name="Drula E."/>
            <person name="Henrissat B."/>
            <person name="Hansel C."/>
            <person name="Singer S."/>
            <person name="Hutchinson M.I."/>
            <person name="de Vries R.P."/>
            <person name="Natvig D.O."/>
            <person name="Powell A.J."/>
            <person name="Tsang A."/>
            <person name="Grigoriev I.V."/>
        </authorList>
    </citation>
    <scope>NUCLEOTIDE SEQUENCE [LARGE SCALE GENOMIC DNA]</scope>
    <source>
        <strain evidence="1 2">CBS 494.80</strain>
    </source>
</reference>
<evidence type="ECO:0000313" key="2">
    <source>
        <dbReference type="Proteomes" id="UP001595075"/>
    </source>
</evidence>
<evidence type="ECO:0000313" key="1">
    <source>
        <dbReference type="EMBL" id="KAL2069300.1"/>
    </source>
</evidence>
<comment type="caution">
    <text evidence="1">The sequence shown here is derived from an EMBL/GenBank/DDBJ whole genome shotgun (WGS) entry which is preliminary data.</text>
</comment>
<sequence>MKPTRLTKMRFNVSTALKPWYCMLALTRQSPKSWHASRLTEEKEEVRIATTLIQKLSEESDIFFTIGRAAHDGCYIGDQPALSRSYRHVLIYAYMVGKFSSRCAFYQTAAIICRAERWKEVRKVINPGKDEKIKIVAERYGICPDEFLKVCKWLRRVWPLLP</sequence>
<dbReference type="EMBL" id="JAZHXI010000008">
    <property type="protein sequence ID" value="KAL2069300.1"/>
    <property type="molecule type" value="Genomic_DNA"/>
</dbReference>
<gene>
    <name evidence="1" type="ORF">VTL71DRAFT_15638</name>
</gene>
<keyword evidence="2" id="KW-1185">Reference proteome</keyword>
<protein>
    <submittedName>
        <fullName evidence="1">Uncharacterized protein</fullName>
    </submittedName>
</protein>
<accession>A0ABR4CH70</accession>